<dbReference type="Proteomes" id="UP000085678">
    <property type="component" value="Unplaced"/>
</dbReference>
<dbReference type="Gene3D" id="3.30.70.330">
    <property type="match status" value="2"/>
</dbReference>
<dbReference type="AlphaFoldDB" id="A0A1S3HBZ5"/>
<gene>
    <name evidence="7 8" type="primary">LOC106153912</name>
</gene>
<dbReference type="OrthoDB" id="1875751at2759"/>
<protein>
    <submittedName>
        <fullName evidence="8">Heterogeneous nuclear ribonucleoprotein D-like isoform X1</fullName>
    </submittedName>
    <submittedName>
        <fullName evidence="7">Heterogeneous nuclear ribonucleoprotein D-like isoform X2</fullName>
    </submittedName>
</protein>
<evidence type="ECO:0000256" key="2">
    <source>
        <dbReference type="ARBA" id="ARBA00023242"/>
    </source>
</evidence>
<feature type="region of interest" description="Disordered" evidence="4">
    <location>
        <begin position="1"/>
        <end position="28"/>
    </location>
</feature>
<dbReference type="GO" id="GO:0010468">
    <property type="term" value="P:regulation of gene expression"/>
    <property type="evidence" value="ECO:0007669"/>
    <property type="project" value="TreeGrafter"/>
</dbReference>
<evidence type="ECO:0000313" key="8">
    <source>
        <dbReference type="RefSeq" id="XP_023933354.1"/>
    </source>
</evidence>
<dbReference type="STRING" id="7574.A0A1S3HBZ5"/>
<dbReference type="InterPro" id="IPR012677">
    <property type="entry name" value="Nucleotide-bd_a/b_plait_sf"/>
</dbReference>
<comment type="subcellular location">
    <subcellularLocation>
        <location evidence="1">Nucleus</location>
    </subcellularLocation>
</comment>
<dbReference type="InterPro" id="IPR000504">
    <property type="entry name" value="RRM_dom"/>
</dbReference>
<dbReference type="PANTHER" id="PTHR48033">
    <property type="entry name" value="RNA-BINDING (RRM/RBD/RNP MOTIFS) FAMILY PROTEIN"/>
    <property type="match status" value="1"/>
</dbReference>
<feature type="domain" description="RRM" evidence="5">
    <location>
        <begin position="119"/>
        <end position="196"/>
    </location>
</feature>
<dbReference type="SMART" id="SM00360">
    <property type="entry name" value="RRM"/>
    <property type="match status" value="2"/>
</dbReference>
<dbReference type="Pfam" id="PF00076">
    <property type="entry name" value="RRM_1"/>
    <property type="match status" value="2"/>
</dbReference>
<feature type="compositionally biased region" description="Basic and acidic residues" evidence="4">
    <location>
        <begin position="17"/>
        <end position="28"/>
    </location>
</feature>
<dbReference type="GO" id="GO:0005654">
    <property type="term" value="C:nucleoplasm"/>
    <property type="evidence" value="ECO:0007669"/>
    <property type="project" value="TreeGrafter"/>
</dbReference>
<keyword evidence="3" id="KW-0694">RNA-binding</keyword>
<organism evidence="6 7">
    <name type="scientific">Lingula anatina</name>
    <name type="common">Brachiopod</name>
    <name type="synonym">Lingula unguis</name>
    <dbReference type="NCBI Taxonomy" id="7574"/>
    <lineage>
        <taxon>Eukaryota</taxon>
        <taxon>Metazoa</taxon>
        <taxon>Spiralia</taxon>
        <taxon>Lophotrochozoa</taxon>
        <taxon>Brachiopoda</taxon>
        <taxon>Linguliformea</taxon>
        <taxon>Lingulata</taxon>
        <taxon>Lingulida</taxon>
        <taxon>Linguloidea</taxon>
        <taxon>Lingulidae</taxon>
        <taxon>Lingula</taxon>
    </lineage>
</organism>
<feature type="region of interest" description="Disordered" evidence="4">
    <location>
        <begin position="195"/>
        <end position="232"/>
    </location>
</feature>
<keyword evidence="2" id="KW-0539">Nucleus</keyword>
<dbReference type="RefSeq" id="XP_013383515.1">
    <property type="nucleotide sequence ID" value="XM_013528061.1"/>
</dbReference>
<feature type="domain" description="RRM" evidence="5">
    <location>
        <begin position="31"/>
        <end position="109"/>
    </location>
</feature>
<keyword evidence="6" id="KW-1185">Reference proteome</keyword>
<evidence type="ECO:0000313" key="7">
    <source>
        <dbReference type="RefSeq" id="XP_013383515.1"/>
    </source>
</evidence>
<dbReference type="GeneID" id="106153912"/>
<dbReference type="GO" id="GO:0000785">
    <property type="term" value="C:chromatin"/>
    <property type="evidence" value="ECO:0007669"/>
    <property type="project" value="TreeGrafter"/>
</dbReference>
<dbReference type="RefSeq" id="XP_023933354.1">
    <property type="nucleotide sequence ID" value="XM_024077586.1"/>
</dbReference>
<feature type="compositionally biased region" description="Gly residues" evidence="4">
    <location>
        <begin position="204"/>
        <end position="214"/>
    </location>
</feature>
<evidence type="ECO:0000259" key="5">
    <source>
        <dbReference type="PROSITE" id="PS50102"/>
    </source>
</evidence>
<name>A0A1S3HBZ5_LINAN</name>
<evidence type="ECO:0000256" key="1">
    <source>
        <dbReference type="ARBA" id="ARBA00004123"/>
    </source>
</evidence>
<dbReference type="KEGG" id="lak:106153912"/>
<reference evidence="7 8" key="1">
    <citation type="submission" date="2025-04" db="UniProtKB">
        <authorList>
            <consortium name="RefSeq"/>
        </authorList>
    </citation>
    <scope>IDENTIFICATION</scope>
    <source>
        <tissue evidence="7 8">Gonads</tissue>
    </source>
</reference>
<dbReference type="PROSITE" id="PS50102">
    <property type="entry name" value="RRM"/>
    <property type="match status" value="2"/>
</dbReference>
<proteinExistence type="predicted"/>
<dbReference type="InterPro" id="IPR035979">
    <property type="entry name" value="RBD_domain_sf"/>
</dbReference>
<sequence>MADTELTEQTGAQYDAAQEKYGGEENNDDDRKLFVGGLSLKATTEDLRDYFGKFGEVADCTVKTDVYSGRSRGFGSVVFKDSSGMEAVLSYKEDHVIQGKTIEAKRAVPESGSDSYSRKKIFVGGLSQNISKEDLRVYFSEFGKVEDIFLPLDSSTGEGKGFCFITFESAEVVDKILENPSATIGGKVVDVKRSKANEERRGGGRGGFRGYGGRGRGRGGRDDNGGGYGGYNQGYEPNQGYGGYNQGYGGYNQYGGANNNRGFGGNTPYRGANNNRGFGGYTPY</sequence>
<accession>A0A1S3HBZ5</accession>
<evidence type="ECO:0000256" key="4">
    <source>
        <dbReference type="SAM" id="MobiDB-lite"/>
    </source>
</evidence>
<dbReference type="GO" id="GO:0003723">
    <property type="term" value="F:RNA binding"/>
    <property type="evidence" value="ECO:0007669"/>
    <property type="project" value="UniProtKB-UniRule"/>
</dbReference>
<evidence type="ECO:0000313" key="6">
    <source>
        <dbReference type="Proteomes" id="UP000085678"/>
    </source>
</evidence>
<evidence type="ECO:0000256" key="3">
    <source>
        <dbReference type="PROSITE-ProRule" id="PRU00176"/>
    </source>
</evidence>
<dbReference type="SUPFAM" id="SSF54928">
    <property type="entry name" value="RNA-binding domain, RBD"/>
    <property type="match status" value="2"/>
</dbReference>
<dbReference type="PANTHER" id="PTHR48033:SF10">
    <property type="entry name" value="RNA-BINDING PROTEIN SQUID"/>
    <property type="match status" value="1"/>
</dbReference>